<proteinExistence type="predicted"/>
<evidence type="ECO:0000313" key="2">
    <source>
        <dbReference type="Proteomes" id="UP001501777"/>
    </source>
</evidence>
<dbReference type="Proteomes" id="UP001501777">
    <property type="component" value="Unassembled WGS sequence"/>
</dbReference>
<name>A0ABN3NJB6_STRLO</name>
<dbReference type="EMBL" id="BAAASG010000032">
    <property type="protein sequence ID" value="GAA2523077.1"/>
    <property type="molecule type" value="Genomic_DNA"/>
</dbReference>
<reference evidence="1 2" key="1">
    <citation type="journal article" date="2019" name="Int. J. Syst. Evol. Microbiol.">
        <title>The Global Catalogue of Microorganisms (GCM) 10K type strain sequencing project: providing services to taxonomists for standard genome sequencing and annotation.</title>
        <authorList>
            <consortium name="The Broad Institute Genomics Platform"/>
            <consortium name="The Broad Institute Genome Sequencing Center for Infectious Disease"/>
            <person name="Wu L."/>
            <person name="Ma J."/>
        </authorList>
    </citation>
    <scope>NUCLEOTIDE SEQUENCE [LARGE SCALE GENOMIC DNA]</scope>
    <source>
        <strain evidence="1 2">JCM 4395</strain>
    </source>
</reference>
<protein>
    <submittedName>
        <fullName evidence="1">Uncharacterized protein</fullName>
    </submittedName>
</protein>
<comment type="caution">
    <text evidence="1">The sequence shown here is derived from an EMBL/GenBank/DDBJ whole genome shotgun (WGS) entry which is preliminary data.</text>
</comment>
<organism evidence="1 2">
    <name type="scientific">Streptomyces longisporus</name>
    <dbReference type="NCBI Taxonomy" id="1948"/>
    <lineage>
        <taxon>Bacteria</taxon>
        <taxon>Bacillati</taxon>
        <taxon>Actinomycetota</taxon>
        <taxon>Actinomycetes</taxon>
        <taxon>Kitasatosporales</taxon>
        <taxon>Streptomycetaceae</taxon>
        <taxon>Streptomyces</taxon>
    </lineage>
</organism>
<gene>
    <name evidence="1" type="ORF">GCM10010276_87700</name>
</gene>
<keyword evidence="2" id="KW-1185">Reference proteome</keyword>
<accession>A0ABN3NJB6</accession>
<sequence>MHPAVLDVVLDQVICQRLHLACELGGNGEKGEPVRLFLSAGAVRGVASAVDFRDEIVQVWKSHEASTP</sequence>
<evidence type="ECO:0000313" key="1">
    <source>
        <dbReference type="EMBL" id="GAA2523077.1"/>
    </source>
</evidence>